<keyword evidence="1" id="KW-0560">Oxidoreductase</keyword>
<accession>A0A844XG57</accession>
<reference evidence="1 2" key="2">
    <citation type="submission" date="2020-02" db="EMBL/GenBank/DDBJ databases">
        <title>Erythrobacter dongmakensis sp. nov., isolated from a tidal mudflat.</title>
        <authorList>
            <person name="Kim I.S."/>
        </authorList>
    </citation>
    <scope>NUCLEOTIDE SEQUENCE [LARGE SCALE GENOMIC DNA]</scope>
    <source>
        <strain evidence="1 2">GH3-10</strain>
    </source>
</reference>
<dbReference type="Gene3D" id="2.60.120.620">
    <property type="entry name" value="q2cbj1_9rhob like domain"/>
    <property type="match status" value="1"/>
</dbReference>
<gene>
    <name evidence="1" type="ORF">GRF63_12485</name>
</gene>
<organism evidence="1 2">
    <name type="scientific">Aurantiacibacter rhizosphaerae</name>
    <dbReference type="NCBI Taxonomy" id="2691582"/>
    <lineage>
        <taxon>Bacteria</taxon>
        <taxon>Pseudomonadati</taxon>
        <taxon>Pseudomonadota</taxon>
        <taxon>Alphaproteobacteria</taxon>
        <taxon>Sphingomonadales</taxon>
        <taxon>Erythrobacteraceae</taxon>
        <taxon>Aurantiacibacter</taxon>
    </lineage>
</organism>
<name>A0A844XG57_9SPHN</name>
<dbReference type="RefSeq" id="WP_160486393.1">
    <property type="nucleotide sequence ID" value="NZ_WUBR01000003.1"/>
</dbReference>
<keyword evidence="1" id="KW-0223">Dioxygenase</keyword>
<evidence type="ECO:0000313" key="2">
    <source>
        <dbReference type="Proteomes" id="UP000461409"/>
    </source>
</evidence>
<comment type="caution">
    <text evidence="1">The sequence shown here is derived from an EMBL/GenBank/DDBJ whole genome shotgun (WGS) entry which is preliminary data.</text>
</comment>
<dbReference type="SUPFAM" id="SSF51197">
    <property type="entry name" value="Clavaminate synthase-like"/>
    <property type="match status" value="1"/>
</dbReference>
<dbReference type="InterPro" id="IPR008775">
    <property type="entry name" value="Phytyl_CoA_dOase-like"/>
</dbReference>
<evidence type="ECO:0000313" key="1">
    <source>
        <dbReference type="EMBL" id="MWV28723.1"/>
    </source>
</evidence>
<dbReference type="EMBL" id="WUBR01000003">
    <property type="protein sequence ID" value="MWV28723.1"/>
    <property type="molecule type" value="Genomic_DNA"/>
</dbReference>
<sequence length="223" mass="24120">MDDDQLNKFKTIGAAHFPGALAGNVAAIEAIVAPWSGDAAGHRLADLRQLAPIISQGVCNNIAQNLIGPARAVRAVLFDKTAKHNWSLAWHQDRTIAVRKPIRLPGFSTWTIKQGIHHVEPPFGLLAGMATLRIHLDQVNLDNGPLDIAAGSHLLGLIPEPEIAKVVGMSTIRRCIAQAGDVWAYSTPILHASAASIKPRTRRVLQIDYCAEELPSPLQWLAV</sequence>
<dbReference type="AlphaFoldDB" id="A0A844XG57"/>
<protein>
    <submittedName>
        <fullName evidence="1">Phytanoyl-CoA dioxygenase</fullName>
    </submittedName>
</protein>
<dbReference type="GO" id="GO:0016706">
    <property type="term" value="F:2-oxoglutarate-dependent dioxygenase activity"/>
    <property type="evidence" value="ECO:0007669"/>
    <property type="project" value="UniProtKB-ARBA"/>
</dbReference>
<proteinExistence type="predicted"/>
<dbReference type="Proteomes" id="UP000461409">
    <property type="component" value="Unassembled WGS sequence"/>
</dbReference>
<reference evidence="1 2" key="1">
    <citation type="submission" date="2019-12" db="EMBL/GenBank/DDBJ databases">
        <authorList>
            <person name="Lee S.D."/>
        </authorList>
    </citation>
    <scope>NUCLEOTIDE SEQUENCE [LARGE SCALE GENOMIC DNA]</scope>
    <source>
        <strain evidence="1 2">GH3-10</strain>
    </source>
</reference>
<keyword evidence="2" id="KW-1185">Reference proteome</keyword>
<dbReference type="Pfam" id="PF05721">
    <property type="entry name" value="PhyH"/>
    <property type="match status" value="1"/>
</dbReference>